<comment type="caution">
    <text evidence="3">The sequence shown here is derived from an EMBL/GenBank/DDBJ whole genome shotgun (WGS) entry which is preliminary data.</text>
</comment>
<dbReference type="Proteomes" id="UP000531251">
    <property type="component" value="Unassembled WGS sequence"/>
</dbReference>
<name>A0A7X5Y440_9SPHN</name>
<feature type="domain" description="DUF6680" evidence="2">
    <location>
        <begin position="11"/>
        <end position="180"/>
    </location>
</feature>
<protein>
    <recommendedName>
        <fullName evidence="2">DUF6680 domain-containing protein</fullName>
    </recommendedName>
</protein>
<proteinExistence type="predicted"/>
<accession>A0A7X5Y440</accession>
<feature type="transmembrane region" description="Helical" evidence="1">
    <location>
        <begin position="6"/>
        <end position="29"/>
    </location>
</feature>
<dbReference type="InterPro" id="IPR046502">
    <property type="entry name" value="DUF6680"/>
</dbReference>
<dbReference type="EMBL" id="JAATJB010000015">
    <property type="protein sequence ID" value="NJB99410.1"/>
    <property type="molecule type" value="Genomic_DNA"/>
</dbReference>
<keyword evidence="4" id="KW-1185">Reference proteome</keyword>
<gene>
    <name evidence="3" type="ORF">GGR89_003751</name>
</gene>
<dbReference type="Pfam" id="PF20385">
    <property type="entry name" value="DUF6680"/>
    <property type="match status" value="1"/>
</dbReference>
<sequence>MQQEQFTWVIKVSDLAIIIATLVGPILAVQAQKWLERNRAIKDRQNYVFRVLMATRAARLSSAHVEALNSVPVDFYGRSKKLKAIRDDWQIYLASLENKGAGGEAAAAIALARQGCFLDLLQKMSSYLGYDFNRAELENGLYYPEGHAAIESDQELIRRGVAAIIKGEIAIPMAVKEFPATMDDATIANQQALAKLLMEWLDGQRAVRIEQ</sequence>
<reference evidence="3 4" key="1">
    <citation type="submission" date="2020-03" db="EMBL/GenBank/DDBJ databases">
        <title>Genomic Encyclopedia of Type Strains, Phase IV (KMG-IV): sequencing the most valuable type-strain genomes for metagenomic binning, comparative biology and taxonomic classification.</title>
        <authorList>
            <person name="Goeker M."/>
        </authorList>
    </citation>
    <scope>NUCLEOTIDE SEQUENCE [LARGE SCALE GENOMIC DNA]</scope>
    <source>
        <strain evidence="3 4">DSM 7225</strain>
    </source>
</reference>
<evidence type="ECO:0000313" key="3">
    <source>
        <dbReference type="EMBL" id="NJB99410.1"/>
    </source>
</evidence>
<evidence type="ECO:0000256" key="1">
    <source>
        <dbReference type="SAM" id="Phobius"/>
    </source>
</evidence>
<dbReference type="RefSeq" id="WP_125977266.1">
    <property type="nucleotide sequence ID" value="NZ_BAAADY010000020.1"/>
</dbReference>
<organism evidence="3 4">
    <name type="scientific">Sphingomonas trueperi</name>
    <dbReference type="NCBI Taxonomy" id="53317"/>
    <lineage>
        <taxon>Bacteria</taxon>
        <taxon>Pseudomonadati</taxon>
        <taxon>Pseudomonadota</taxon>
        <taxon>Alphaproteobacteria</taxon>
        <taxon>Sphingomonadales</taxon>
        <taxon>Sphingomonadaceae</taxon>
        <taxon>Sphingomonas</taxon>
    </lineage>
</organism>
<keyword evidence="1" id="KW-0812">Transmembrane</keyword>
<evidence type="ECO:0000259" key="2">
    <source>
        <dbReference type="Pfam" id="PF20385"/>
    </source>
</evidence>
<dbReference type="AlphaFoldDB" id="A0A7X5Y440"/>
<evidence type="ECO:0000313" key="4">
    <source>
        <dbReference type="Proteomes" id="UP000531251"/>
    </source>
</evidence>
<keyword evidence="1" id="KW-1133">Transmembrane helix</keyword>
<keyword evidence="1" id="KW-0472">Membrane</keyword>